<protein>
    <submittedName>
        <fullName evidence="2">AAEL012231-PA</fullName>
    </submittedName>
</protein>
<sequence length="353" mass="39031">MSETERVLEEISKSVAESVVGVPNSQEEAGGSTSGQTSLPRSGAKEESDSESELFRSPTGSRRLSFEELLHKDPRCKKRTMDDAAMKQLIATLTGIAQGSAQRRFDMRDVKDLVVQFDPDIPTTPTAEQWVDSIVKAAALYQGNDEWKLQCGILNLNGAAKLWFTGVAVNTWDEFKTALIRDFPTSVDAVGIHQAMINRKKLPHESLETYFYSHVALGRKGKLADEAIIKYIVLGLEGRFGTITQVSTLPELLKQLKWLAEVRDLKPTEGHVRPSILKSAKSSGALSANIKCYRCNGEGNDRYLIVDVPGVQLKQKKTSTIFAADRMKPWSVNASLEDSDDDNMSSEDSDETM</sequence>
<feature type="region of interest" description="Disordered" evidence="1">
    <location>
        <begin position="1"/>
        <end position="60"/>
    </location>
</feature>
<feature type="compositionally biased region" description="Acidic residues" evidence="1">
    <location>
        <begin position="337"/>
        <end position="353"/>
    </location>
</feature>
<dbReference type="EMBL" id="CH477853">
    <property type="protein sequence ID" value="EAT35614.1"/>
    <property type="molecule type" value="Genomic_DNA"/>
</dbReference>
<organism evidence="2 3">
    <name type="scientific">Aedes aegypti</name>
    <name type="common">Yellowfever mosquito</name>
    <name type="synonym">Culex aegypti</name>
    <dbReference type="NCBI Taxonomy" id="7159"/>
    <lineage>
        <taxon>Eukaryota</taxon>
        <taxon>Metazoa</taxon>
        <taxon>Ecdysozoa</taxon>
        <taxon>Arthropoda</taxon>
        <taxon>Hexapoda</taxon>
        <taxon>Insecta</taxon>
        <taxon>Pterygota</taxon>
        <taxon>Neoptera</taxon>
        <taxon>Endopterygota</taxon>
        <taxon>Diptera</taxon>
        <taxon>Nematocera</taxon>
        <taxon>Culicoidea</taxon>
        <taxon>Culicidae</taxon>
        <taxon>Culicinae</taxon>
        <taxon>Aedini</taxon>
        <taxon>Aedes</taxon>
        <taxon>Stegomyia</taxon>
    </lineage>
</organism>
<evidence type="ECO:0000313" key="2">
    <source>
        <dbReference type="EMBL" id="EAT35614.1"/>
    </source>
</evidence>
<feature type="region of interest" description="Disordered" evidence="1">
    <location>
        <begin position="333"/>
        <end position="353"/>
    </location>
</feature>
<reference evidence="2" key="1">
    <citation type="submission" date="2005-10" db="EMBL/GenBank/DDBJ databases">
        <authorList>
            <person name="Loftus B.J."/>
            <person name="Nene V.M."/>
            <person name="Hannick L.I."/>
            <person name="Bidwell S."/>
            <person name="Haas B."/>
            <person name="Amedeo P."/>
            <person name="Orvis J."/>
            <person name="Wortman J.R."/>
            <person name="White O.R."/>
            <person name="Salzberg S."/>
            <person name="Shumway M."/>
            <person name="Koo H."/>
            <person name="Zhao Y."/>
            <person name="Holmes M."/>
            <person name="Miller J."/>
            <person name="Schatz M."/>
            <person name="Pop M."/>
            <person name="Pai G."/>
            <person name="Utterback T."/>
            <person name="Rogers Y.-H."/>
            <person name="Kravitz S."/>
            <person name="Fraser C.M."/>
        </authorList>
    </citation>
    <scope>NUCLEOTIDE SEQUENCE</scope>
    <source>
        <strain evidence="2">Liverpool</strain>
    </source>
</reference>
<dbReference type="PhylomeDB" id="Q16MQ3"/>
<accession>Q16MQ3</accession>
<evidence type="ECO:0000313" key="3">
    <source>
        <dbReference type="Proteomes" id="UP000682892"/>
    </source>
</evidence>
<dbReference type="HOGENOM" id="CLU_785757_0_0_1"/>
<dbReference type="AlphaFoldDB" id="Q16MQ3"/>
<feature type="compositionally biased region" description="Basic and acidic residues" evidence="1">
    <location>
        <begin position="1"/>
        <end position="12"/>
    </location>
</feature>
<dbReference type="PaxDb" id="7159-AAEL012231-PA"/>
<evidence type="ECO:0000256" key="1">
    <source>
        <dbReference type="SAM" id="MobiDB-lite"/>
    </source>
</evidence>
<gene>
    <name evidence="2" type="ORF">AaeL_AAEL012231</name>
</gene>
<name>Q16MQ3_AEDAE</name>
<proteinExistence type="predicted"/>
<reference evidence="2" key="2">
    <citation type="journal article" date="2007" name="Science">
        <title>Genome sequence of Aedes aegypti, a major arbovirus vector.</title>
        <authorList>
            <person name="Nene V."/>
            <person name="Wortman J.R."/>
            <person name="Lawson D."/>
            <person name="Haas B."/>
            <person name="Kodira C."/>
            <person name="Tu Z.J."/>
            <person name="Loftus B."/>
            <person name="Xi Z."/>
            <person name="Megy K."/>
            <person name="Grabherr M."/>
            <person name="Ren Q."/>
            <person name="Zdobnov E.M."/>
            <person name="Lobo N.F."/>
            <person name="Campbell K.S."/>
            <person name="Brown S.E."/>
            <person name="Bonaldo M.F."/>
            <person name="Zhu J."/>
            <person name="Sinkins S.P."/>
            <person name="Hogenkamp D.G."/>
            <person name="Amedeo P."/>
            <person name="Arensburger P."/>
            <person name="Atkinson P.W."/>
            <person name="Bidwell S."/>
            <person name="Biedler J."/>
            <person name="Birney E."/>
            <person name="Bruggner R.V."/>
            <person name="Costas J."/>
            <person name="Coy M.R."/>
            <person name="Crabtree J."/>
            <person name="Crawford M."/>
            <person name="Debruyn B."/>
            <person name="Decaprio D."/>
            <person name="Eiglmeier K."/>
            <person name="Eisenstadt E."/>
            <person name="El-Dorry H."/>
            <person name="Gelbart W.M."/>
            <person name="Gomes S.L."/>
            <person name="Hammond M."/>
            <person name="Hannick L.I."/>
            <person name="Hogan J.R."/>
            <person name="Holmes M.H."/>
            <person name="Jaffe D."/>
            <person name="Johnston J.S."/>
            <person name="Kennedy R.C."/>
            <person name="Koo H."/>
            <person name="Kravitz S."/>
            <person name="Kriventseva E.V."/>
            <person name="Kulp D."/>
            <person name="Labutti K."/>
            <person name="Lee E."/>
            <person name="Li S."/>
            <person name="Lovin D.D."/>
            <person name="Mao C."/>
            <person name="Mauceli E."/>
            <person name="Menck C.F."/>
            <person name="Miller J.R."/>
            <person name="Montgomery P."/>
            <person name="Mori A."/>
            <person name="Nascimento A.L."/>
            <person name="Naveira H.F."/>
            <person name="Nusbaum C."/>
            <person name="O'leary S."/>
            <person name="Orvis J."/>
            <person name="Pertea M."/>
            <person name="Quesneville H."/>
            <person name="Reidenbach K.R."/>
            <person name="Rogers Y.H."/>
            <person name="Roth C.W."/>
            <person name="Schneider J.R."/>
            <person name="Schatz M."/>
            <person name="Shumway M."/>
            <person name="Stanke M."/>
            <person name="Stinson E.O."/>
            <person name="Tubio J.M."/>
            <person name="Vanzee J.P."/>
            <person name="Verjovski-Almeida S."/>
            <person name="Werner D."/>
            <person name="White O."/>
            <person name="Wyder S."/>
            <person name="Zeng Q."/>
            <person name="Zhao Q."/>
            <person name="Zhao Y."/>
            <person name="Hill C.A."/>
            <person name="Raikhel A.S."/>
            <person name="Soares M.B."/>
            <person name="Knudson D.L."/>
            <person name="Lee N.H."/>
            <person name="Galagan J."/>
            <person name="Salzberg S.L."/>
            <person name="Paulsen I.T."/>
            <person name="Dimopoulos G."/>
            <person name="Collins F.H."/>
            <person name="Birren B."/>
            <person name="Fraser-Liggett C.M."/>
            <person name="Severson D.W."/>
        </authorList>
    </citation>
    <scope>NUCLEOTIDE SEQUENCE [LARGE SCALE GENOMIC DNA]</scope>
    <source>
        <strain evidence="2">Liverpool</strain>
    </source>
</reference>
<dbReference type="Proteomes" id="UP000682892">
    <property type="component" value="Unassembled WGS sequence"/>
</dbReference>
<reference evidence="2" key="3">
    <citation type="submission" date="2012-09" db="EMBL/GenBank/DDBJ databases">
        <authorList>
            <consortium name="VectorBase"/>
        </authorList>
    </citation>
    <scope>NUCLEOTIDE SEQUENCE</scope>
    <source>
        <strain evidence="2">Liverpool</strain>
    </source>
</reference>